<feature type="transmembrane region" description="Helical" evidence="6">
    <location>
        <begin position="615"/>
        <end position="636"/>
    </location>
</feature>
<keyword evidence="9" id="KW-1185">Reference proteome</keyword>
<keyword evidence="2 6" id="KW-1003">Cell membrane</keyword>
<dbReference type="Proteomes" id="UP001161691">
    <property type="component" value="Unassembled WGS sequence"/>
</dbReference>
<evidence type="ECO:0000256" key="5">
    <source>
        <dbReference type="ARBA" id="ARBA00023136"/>
    </source>
</evidence>
<feature type="domain" description="ABC3 transporter permease C-terminal" evidence="7">
    <location>
        <begin position="62"/>
        <end position="182"/>
    </location>
</feature>
<evidence type="ECO:0000256" key="4">
    <source>
        <dbReference type="ARBA" id="ARBA00022989"/>
    </source>
</evidence>
<feature type="transmembrane region" description="Helical" evidence="6">
    <location>
        <begin position="56"/>
        <end position="80"/>
    </location>
</feature>
<feature type="transmembrane region" description="Helical" evidence="6">
    <location>
        <begin position="106"/>
        <end position="135"/>
    </location>
</feature>
<comment type="similarity">
    <text evidence="6">Belongs to the ABC-4 integral membrane protein family.</text>
</comment>
<comment type="subcellular location">
    <subcellularLocation>
        <location evidence="1 6">Cell membrane</location>
        <topology evidence="1 6">Multi-pass membrane protein</topology>
    </subcellularLocation>
</comment>
<evidence type="ECO:0000313" key="8">
    <source>
        <dbReference type="EMBL" id="MDI4643870.1"/>
    </source>
</evidence>
<feature type="transmembrane region" description="Helical" evidence="6">
    <location>
        <begin position="230"/>
        <end position="257"/>
    </location>
</feature>
<evidence type="ECO:0000259" key="7">
    <source>
        <dbReference type="Pfam" id="PF02687"/>
    </source>
</evidence>
<evidence type="ECO:0000256" key="6">
    <source>
        <dbReference type="PIRNR" id="PIRNR018968"/>
    </source>
</evidence>
<reference evidence="8" key="1">
    <citation type="submission" date="2023-04" db="EMBL/GenBank/DDBJ databases">
        <title>Comparative genomic analysis of Cohnella hashimotonis sp. nov., isolated from the International Space Station.</title>
        <authorList>
            <person name="Venkateswaran K."/>
            <person name="Simpson A."/>
        </authorList>
    </citation>
    <scope>NUCLEOTIDE SEQUENCE</scope>
    <source>
        <strain evidence="8">F6_2S_P_1</strain>
    </source>
</reference>
<comment type="caution">
    <text evidence="8">The sequence shown here is derived from an EMBL/GenBank/DDBJ whole genome shotgun (WGS) entry which is preliminary data.</text>
</comment>
<proteinExistence type="inferred from homology"/>
<feature type="transmembrane region" description="Helical" evidence="6">
    <location>
        <begin position="155"/>
        <end position="178"/>
    </location>
</feature>
<feature type="transmembrane region" description="Helical" evidence="6">
    <location>
        <begin position="18"/>
        <end position="36"/>
    </location>
</feature>
<evidence type="ECO:0000256" key="3">
    <source>
        <dbReference type="ARBA" id="ARBA00022692"/>
    </source>
</evidence>
<feature type="domain" description="ABC3 transporter permease C-terminal" evidence="7">
    <location>
        <begin position="535"/>
        <end position="638"/>
    </location>
</feature>
<feature type="transmembrane region" description="Helical" evidence="6">
    <location>
        <begin position="288"/>
        <end position="311"/>
    </location>
</feature>
<keyword evidence="5 6" id="KW-0472">Membrane</keyword>
<feature type="transmembrane region" description="Helical" evidence="6">
    <location>
        <begin position="199"/>
        <end position="218"/>
    </location>
</feature>
<accession>A0ABT6TC16</accession>
<evidence type="ECO:0000313" key="9">
    <source>
        <dbReference type="Proteomes" id="UP001161691"/>
    </source>
</evidence>
<evidence type="ECO:0000256" key="1">
    <source>
        <dbReference type="ARBA" id="ARBA00004651"/>
    </source>
</evidence>
<dbReference type="PANTHER" id="PTHR46795:SF3">
    <property type="entry name" value="ABC TRANSPORTER PERMEASE"/>
    <property type="match status" value="1"/>
</dbReference>
<feature type="transmembrane region" description="Helical" evidence="6">
    <location>
        <begin position="528"/>
        <end position="550"/>
    </location>
</feature>
<feature type="transmembrane region" description="Helical" evidence="6">
    <location>
        <begin position="580"/>
        <end position="603"/>
    </location>
</feature>
<protein>
    <submittedName>
        <fullName evidence="8">ABC transporter permease</fullName>
    </submittedName>
</protein>
<dbReference type="EMBL" id="JAGRPV010000001">
    <property type="protein sequence ID" value="MDI4643870.1"/>
    <property type="molecule type" value="Genomic_DNA"/>
</dbReference>
<dbReference type="RefSeq" id="WP_282906909.1">
    <property type="nucleotide sequence ID" value="NZ_JAGRPV010000001.1"/>
</dbReference>
<dbReference type="InterPro" id="IPR003838">
    <property type="entry name" value="ABC3_permease_C"/>
</dbReference>
<dbReference type="InterPro" id="IPR052536">
    <property type="entry name" value="ABC-4_Integral_Memb_Prot"/>
</dbReference>
<dbReference type="Pfam" id="PF02687">
    <property type="entry name" value="FtsX"/>
    <property type="match status" value="2"/>
</dbReference>
<name>A0ABT6TC16_9BACL</name>
<sequence>MTPWELAKKNMRGNARNYAIYFVSMLVSVVIYYTFVSLQYSKDIEAGMASSQNLRTVFMGSSVVLALFAAVFIGYSNAFFTRNRKKEIGLYALLGVRRKTIGQMLLYENLILGAVVLAAGIGLGTLLSKLFGMILVRLLGTDATTSVGFGLSLEAAANTIAVFALIVLATSLYSYRLIYKFSLIELFRADKKGESAPRVSVVAALAAALLIAAGYIAALQEIHTTEQFALNMGIALVCILLGTWLLFRAAVPALLAACRRNKARYYRGTAMIGVSQLLFRVRGHVRTFSMIALLSGITLGIFSIVYIQYYFAERSTAESRPFSYEHASAGPAFDDAVRNVIDADKDHPVAAHLSIPVVELDADLTNLRDIPIHYYSYAEPGKTVSVLSASAYNEASEALGRHETVRLASGEAAAIRPMLDDQTYAEYEGQSLELRIGDEKQTLPFVDLLEGRVLSWRFPDLFVVVDDGTWAELAKAAAPTVFEVYSVEGQEKAGATADRLSAMAAGRDEARLSTFYEEYKRTQEESGLFLFIVGFLGLVFLAATGSMIYFKQMTEAHADIGRYAVLRKLGVSRRELRRTIAWQTLFVFVLPLAVGTAHGYVIMKVFTAGLVGMNFTIPILLSMGAYIVVYFVYYAVCVYSNDRILNPA</sequence>
<evidence type="ECO:0000256" key="2">
    <source>
        <dbReference type="ARBA" id="ARBA00022475"/>
    </source>
</evidence>
<dbReference type="InterPro" id="IPR027022">
    <property type="entry name" value="ABC_permease_BceB-typ"/>
</dbReference>
<dbReference type="PANTHER" id="PTHR46795">
    <property type="entry name" value="ABC TRANSPORTER PERMEASE-RELATED-RELATED"/>
    <property type="match status" value="1"/>
</dbReference>
<keyword evidence="4 6" id="KW-1133">Transmembrane helix</keyword>
<dbReference type="PIRSF" id="PIRSF018968">
    <property type="entry name" value="ABC_permease_BceB"/>
    <property type="match status" value="1"/>
</dbReference>
<gene>
    <name evidence="8" type="ORF">KB449_02820</name>
</gene>
<keyword evidence="6" id="KW-0813">Transport</keyword>
<keyword evidence="3 6" id="KW-0812">Transmembrane</keyword>
<organism evidence="8 9">
    <name type="scientific">Cohnella hashimotonis</name>
    <dbReference type="NCBI Taxonomy" id="2826895"/>
    <lineage>
        <taxon>Bacteria</taxon>
        <taxon>Bacillati</taxon>
        <taxon>Bacillota</taxon>
        <taxon>Bacilli</taxon>
        <taxon>Bacillales</taxon>
        <taxon>Paenibacillaceae</taxon>
        <taxon>Cohnella</taxon>
    </lineage>
</organism>